<feature type="transmembrane region" description="Helical" evidence="6">
    <location>
        <begin position="237"/>
        <end position="259"/>
    </location>
</feature>
<feature type="transmembrane region" description="Helical" evidence="6">
    <location>
        <begin position="52"/>
        <end position="74"/>
    </location>
</feature>
<dbReference type="GO" id="GO:0005886">
    <property type="term" value="C:plasma membrane"/>
    <property type="evidence" value="ECO:0007669"/>
    <property type="project" value="UniProtKB-SubCell"/>
</dbReference>
<feature type="transmembrane region" description="Helical" evidence="6">
    <location>
        <begin position="400"/>
        <end position="421"/>
    </location>
</feature>
<dbReference type="InterPro" id="IPR000849">
    <property type="entry name" value="Sugar_P_transporter"/>
</dbReference>
<protein>
    <submittedName>
        <fullName evidence="8">MFS transporter</fullName>
    </submittedName>
</protein>
<dbReference type="SUPFAM" id="SSF103473">
    <property type="entry name" value="MFS general substrate transporter"/>
    <property type="match status" value="1"/>
</dbReference>
<keyword evidence="3 6" id="KW-0812">Transmembrane</keyword>
<feature type="transmembrane region" description="Helical" evidence="6">
    <location>
        <begin position="173"/>
        <end position="192"/>
    </location>
</feature>
<evidence type="ECO:0000313" key="9">
    <source>
        <dbReference type="Proteomes" id="UP000294947"/>
    </source>
</evidence>
<evidence type="ECO:0000256" key="4">
    <source>
        <dbReference type="ARBA" id="ARBA00022989"/>
    </source>
</evidence>
<evidence type="ECO:0000256" key="1">
    <source>
        <dbReference type="ARBA" id="ARBA00004651"/>
    </source>
</evidence>
<evidence type="ECO:0000256" key="2">
    <source>
        <dbReference type="ARBA" id="ARBA00022475"/>
    </source>
</evidence>
<feature type="transmembrane region" description="Helical" evidence="6">
    <location>
        <begin position="86"/>
        <end position="114"/>
    </location>
</feature>
<dbReference type="InterPro" id="IPR050382">
    <property type="entry name" value="MFS_Na/Anion_cotransporter"/>
</dbReference>
<organism evidence="8 9">
    <name type="scientific">Saccharopolyspora elongata</name>
    <dbReference type="NCBI Taxonomy" id="2530387"/>
    <lineage>
        <taxon>Bacteria</taxon>
        <taxon>Bacillati</taxon>
        <taxon>Actinomycetota</taxon>
        <taxon>Actinomycetes</taxon>
        <taxon>Pseudonocardiales</taxon>
        <taxon>Pseudonocardiaceae</taxon>
        <taxon>Saccharopolyspora</taxon>
    </lineage>
</organism>
<keyword evidence="9" id="KW-1185">Reference proteome</keyword>
<evidence type="ECO:0000256" key="3">
    <source>
        <dbReference type="ARBA" id="ARBA00022692"/>
    </source>
</evidence>
<evidence type="ECO:0000313" key="8">
    <source>
        <dbReference type="EMBL" id="TDD37607.1"/>
    </source>
</evidence>
<gene>
    <name evidence="8" type="ORF">E1288_40185</name>
</gene>
<dbReference type="CDD" id="cd17319">
    <property type="entry name" value="MFS_ExuT_GudP_like"/>
    <property type="match status" value="1"/>
</dbReference>
<feature type="transmembrane region" description="Helical" evidence="6">
    <location>
        <begin position="335"/>
        <end position="358"/>
    </location>
</feature>
<dbReference type="AlphaFoldDB" id="A0A4V6PDK6"/>
<dbReference type="InterPro" id="IPR020846">
    <property type="entry name" value="MFS_dom"/>
</dbReference>
<reference evidence="8 9" key="1">
    <citation type="submission" date="2019-03" db="EMBL/GenBank/DDBJ databases">
        <title>Draft genome sequences of novel Actinobacteria.</title>
        <authorList>
            <person name="Sahin N."/>
            <person name="Ay H."/>
            <person name="Saygin H."/>
        </authorList>
    </citation>
    <scope>NUCLEOTIDE SEQUENCE [LARGE SCALE GENOMIC DNA]</scope>
    <source>
        <strain evidence="8 9">7K502</strain>
    </source>
</reference>
<name>A0A4V6PDK6_9PSEU</name>
<evidence type="ECO:0000259" key="7">
    <source>
        <dbReference type="PROSITE" id="PS50850"/>
    </source>
</evidence>
<evidence type="ECO:0000256" key="6">
    <source>
        <dbReference type="SAM" id="Phobius"/>
    </source>
</evidence>
<keyword evidence="5 6" id="KW-0472">Membrane</keyword>
<keyword evidence="2" id="KW-1003">Cell membrane</keyword>
<dbReference type="Gene3D" id="1.20.1250.20">
    <property type="entry name" value="MFS general substrate transporter like domains"/>
    <property type="match status" value="2"/>
</dbReference>
<feature type="domain" description="Major facilitator superfamily (MFS) profile" evidence="7">
    <location>
        <begin position="17"/>
        <end position="424"/>
    </location>
</feature>
<evidence type="ECO:0000256" key="5">
    <source>
        <dbReference type="ARBA" id="ARBA00023136"/>
    </source>
</evidence>
<dbReference type="GO" id="GO:0022857">
    <property type="term" value="F:transmembrane transporter activity"/>
    <property type="evidence" value="ECO:0007669"/>
    <property type="project" value="InterPro"/>
</dbReference>
<dbReference type="InterPro" id="IPR036259">
    <property type="entry name" value="MFS_trans_sf"/>
</dbReference>
<dbReference type="OrthoDB" id="8596007at2"/>
<dbReference type="PANTHER" id="PTHR11662">
    <property type="entry name" value="SOLUTE CARRIER FAMILY 17"/>
    <property type="match status" value="1"/>
</dbReference>
<sequence length="424" mass="44871">MTTTATTTAPTRRRFGVLAADFMILGLNYADRAAFGIAGPLIIAEFGFSNAAFGWLASIFALAYSPFGFIGGWLADRFGPRNVMGWAVIAWSAFTALTAAGVGFVSLLIIRFLFGAGEGPQATVTAKLMHNWFPKRELGTALGIANAATPLGGAIATPVVVGIMHATEGNWRIPFLVFGALGVLAAVGWFAVVRDSPEEHPKVNTAELQAIRGGQTDASVEEQADAPGFWRCVGKPAVWATAIAYFGYAWILWTFVSWFPNYLVQERGIDLDELAISGAIPWVGGCIGLIVGGVATDWLVRRVGDSAAPRRWMVIVCLTATALLFALVSTLTSTFAAVLVMTVVVFLLYLTGAQYWIIVGEAVPASRYGAVSGAVQMFATSASIFAPLVTGYLADSAWGWGGVFVVAGAITIIGPVLLLFAGRR</sequence>
<feature type="transmembrane region" description="Helical" evidence="6">
    <location>
        <begin position="279"/>
        <end position="300"/>
    </location>
</feature>
<dbReference type="PIRSF" id="PIRSF002808">
    <property type="entry name" value="Hexose_phosphate_transp"/>
    <property type="match status" value="1"/>
</dbReference>
<dbReference type="PANTHER" id="PTHR11662:SF399">
    <property type="entry name" value="FI19708P1-RELATED"/>
    <property type="match status" value="1"/>
</dbReference>
<dbReference type="EMBL" id="SMKW01000094">
    <property type="protein sequence ID" value="TDD37607.1"/>
    <property type="molecule type" value="Genomic_DNA"/>
</dbReference>
<keyword evidence="4 6" id="KW-1133">Transmembrane helix</keyword>
<dbReference type="Proteomes" id="UP000294947">
    <property type="component" value="Unassembled WGS sequence"/>
</dbReference>
<accession>A0A4V6PDK6</accession>
<comment type="caution">
    <text evidence="8">The sequence shown here is derived from an EMBL/GenBank/DDBJ whole genome shotgun (WGS) entry which is preliminary data.</text>
</comment>
<feature type="transmembrane region" description="Helical" evidence="6">
    <location>
        <begin position="312"/>
        <end position="329"/>
    </location>
</feature>
<proteinExistence type="predicted"/>
<dbReference type="InterPro" id="IPR011701">
    <property type="entry name" value="MFS"/>
</dbReference>
<dbReference type="RefSeq" id="WP_132493923.1">
    <property type="nucleotide sequence ID" value="NZ_SMKW01000094.1"/>
</dbReference>
<dbReference type="Pfam" id="PF07690">
    <property type="entry name" value="MFS_1"/>
    <property type="match status" value="1"/>
</dbReference>
<dbReference type="PROSITE" id="PS50850">
    <property type="entry name" value="MFS"/>
    <property type="match status" value="1"/>
</dbReference>
<comment type="subcellular location">
    <subcellularLocation>
        <location evidence="1">Cell membrane</location>
        <topology evidence="1">Multi-pass membrane protein</topology>
    </subcellularLocation>
</comment>